<reference evidence="4 5" key="1">
    <citation type="submission" date="2015-12" db="EMBL/GenBank/DDBJ databases">
        <title>A stable core within a dynamic pangenome in Sulfolobus acidocaldarius.</title>
        <authorList>
            <person name="Anderson R."/>
            <person name="Kouris A."/>
            <person name="Seward C."/>
            <person name="Campbell K."/>
            <person name="Whitaker R."/>
        </authorList>
    </citation>
    <scope>NUCLEOTIDE SEQUENCE [LARGE SCALE GENOMIC DNA]</scope>
    <source>
        <strain evidence="2 5">GG12-C01-09</strain>
        <strain evidence="3 4">NG05B_CO5_07</strain>
    </source>
</reference>
<feature type="transmembrane region" description="Helical" evidence="1">
    <location>
        <begin position="6"/>
        <end position="29"/>
    </location>
</feature>
<dbReference type="Pfam" id="PF07843">
    <property type="entry name" value="DUF1634"/>
    <property type="match status" value="1"/>
</dbReference>
<dbReference type="InterPro" id="IPR012861">
    <property type="entry name" value="DUF1634"/>
</dbReference>
<name>A0A0U2W4U5_9CREN</name>
<feature type="transmembrane region" description="Helical" evidence="1">
    <location>
        <begin position="98"/>
        <end position="121"/>
    </location>
</feature>
<dbReference type="STRING" id="1435377.SUSAZ_01430"/>
<dbReference type="GeneID" id="14550813"/>
<sequence length="122" mass="13601">MDFDNVMSYTLRVGVIISIALIILGFILLAQDPTALQRLASRHSTFNTSRVSPIQVLQGLNRFDGVDYILFGLIILIATPVIRVILGLAGFIAERNKLYIVITFIVLLDLLIAIFIIPLVYK</sequence>
<organism evidence="3 4">
    <name type="scientific">Sulfolobus acidocaldarius</name>
    <dbReference type="NCBI Taxonomy" id="2285"/>
    <lineage>
        <taxon>Archaea</taxon>
        <taxon>Thermoproteota</taxon>
        <taxon>Thermoprotei</taxon>
        <taxon>Sulfolobales</taxon>
        <taxon>Sulfolobaceae</taxon>
        <taxon>Sulfolobus</taxon>
    </lineage>
</organism>
<dbReference type="EMBL" id="CP013694">
    <property type="protein sequence ID" value="ALU29339.1"/>
    <property type="molecule type" value="Genomic_DNA"/>
</dbReference>
<keyword evidence="1" id="KW-0472">Membrane</keyword>
<dbReference type="OMA" id="YMYVYIT"/>
<evidence type="ECO:0000313" key="5">
    <source>
        <dbReference type="Proteomes" id="UP000065473"/>
    </source>
</evidence>
<dbReference type="AlphaFoldDB" id="A0A0U2W4U5"/>
<evidence type="ECO:0000313" key="2">
    <source>
        <dbReference type="EMBL" id="ALU29339.1"/>
    </source>
</evidence>
<keyword evidence="1" id="KW-0812">Transmembrane</keyword>
<accession>A0A0U2W4U5</accession>
<proteinExistence type="predicted"/>
<protein>
    <recommendedName>
        <fullName evidence="6">DUF1634 domain-containing protein</fullName>
    </recommendedName>
</protein>
<evidence type="ECO:0000313" key="3">
    <source>
        <dbReference type="EMBL" id="ALU32068.1"/>
    </source>
</evidence>
<evidence type="ECO:0008006" key="6">
    <source>
        <dbReference type="Google" id="ProtNLM"/>
    </source>
</evidence>
<keyword evidence="1" id="KW-1133">Transmembrane helix</keyword>
<evidence type="ECO:0000256" key="1">
    <source>
        <dbReference type="SAM" id="Phobius"/>
    </source>
</evidence>
<dbReference type="PaxDb" id="1435377-SUSAZ_01430"/>
<dbReference type="RefSeq" id="WP_011277201.1">
    <property type="nucleotide sequence ID" value="NZ_BHWZ01000001.1"/>
</dbReference>
<dbReference type="Proteomes" id="UP000060043">
    <property type="component" value="Chromosome"/>
</dbReference>
<dbReference type="EMBL" id="CP013695">
    <property type="protein sequence ID" value="ALU32068.1"/>
    <property type="molecule type" value="Genomic_DNA"/>
</dbReference>
<evidence type="ECO:0000313" key="4">
    <source>
        <dbReference type="Proteomes" id="UP000060043"/>
    </source>
</evidence>
<gene>
    <name evidence="2" type="ORF">ATY89_04865</name>
    <name evidence="3" type="ORF">ATZ20_07890</name>
</gene>
<dbReference type="Proteomes" id="UP000065473">
    <property type="component" value="Chromosome"/>
</dbReference>
<dbReference type="OrthoDB" id="56431at2157"/>
<feature type="transmembrane region" description="Helical" evidence="1">
    <location>
        <begin position="68"/>
        <end position="92"/>
    </location>
</feature>